<reference evidence="4 5" key="1">
    <citation type="submission" date="2016-06" db="EMBL/GenBank/DDBJ databases">
        <authorList>
            <person name="Rodrigo-Torres L."/>
            <person name="Arahal D.R."/>
        </authorList>
    </citation>
    <scope>NUCLEOTIDE SEQUENCE [LARGE SCALE GENOMIC DNA]</scope>
    <source>
        <strain evidence="4 5">CECT 5116</strain>
    </source>
</reference>
<dbReference type="SUPFAM" id="SSF109604">
    <property type="entry name" value="HD-domain/PDEase-like"/>
    <property type="match status" value="1"/>
</dbReference>
<organism evidence="3 6">
    <name type="scientific">Marinomonas gallaica</name>
    <dbReference type="NCBI Taxonomy" id="1806667"/>
    <lineage>
        <taxon>Bacteria</taxon>
        <taxon>Pseudomonadati</taxon>
        <taxon>Pseudomonadota</taxon>
        <taxon>Gammaproteobacteria</taxon>
        <taxon>Oceanospirillales</taxon>
        <taxon>Oceanospirillaceae</taxon>
        <taxon>Marinomonas</taxon>
    </lineage>
</organism>
<sequence length="405" mass="45462">MVKQTSYCIALQSICDENLRHVADELLYRSSGSAQSAEIEDDLVATSRACNVAFYETGIESLCGERKLFFNAPREWLLNPNLLPPNPDRVVIEVLENVKVDSGLLISLKKIKELGYTIALDDFVLTPKTRPMLPFVDIIKLDVLESPPSQSEIDLYLLNGITLLAEKVETMELFERYKHLGCTLFQGYFFSRPEVKSALSVHRSSNLNARMNILKELYRDDVDLGKVEQQLLYEPQIVVRLLKMINSAHYKRVNTITSIQHAMAVVGLEKLRTLVTTLVIANDDPCKMLLLPKVLTRAAMCQKLAQYKFNTNPDEAFIMGLLSMADLMLNQDIDVLCEQLPISGTIKEALLSHSGKQGTLLLLAMKFEKAELLGASDSTIDALNKFYLESRSWATDALHGLDCIS</sequence>
<evidence type="ECO:0000313" key="4">
    <source>
        <dbReference type="EMBL" id="SBT21729.1"/>
    </source>
</evidence>
<protein>
    <submittedName>
        <fullName evidence="3">HDOD domain protein</fullName>
    </submittedName>
</protein>
<dbReference type="AlphaFoldDB" id="A0A1C3JU79"/>
<reference evidence="3 6" key="2">
    <citation type="submission" date="2016-06" db="EMBL/GenBank/DDBJ databases">
        <authorList>
            <person name="Kjaerup R.B."/>
            <person name="Dalgaard T.S."/>
            <person name="Juul-Madsen H.R."/>
        </authorList>
    </citation>
    <scope>NUCLEOTIDE SEQUENCE [LARGE SCALE GENOMIC DNA]</scope>
    <source>
        <strain evidence="3 6">CECT 5115</strain>
    </source>
</reference>
<proteinExistence type="predicted"/>
<feature type="domain" description="HDOD" evidence="2">
    <location>
        <begin position="203"/>
        <end position="389"/>
    </location>
</feature>
<dbReference type="EMBL" id="FLRB01000013">
    <property type="protein sequence ID" value="SBT21729.1"/>
    <property type="molecule type" value="Genomic_DNA"/>
</dbReference>
<dbReference type="Gene3D" id="3.20.20.450">
    <property type="entry name" value="EAL domain"/>
    <property type="match status" value="1"/>
</dbReference>
<dbReference type="InterPro" id="IPR001633">
    <property type="entry name" value="EAL_dom"/>
</dbReference>
<dbReference type="Gene3D" id="1.10.3210.10">
    <property type="entry name" value="Hypothetical protein af1432"/>
    <property type="match status" value="1"/>
</dbReference>
<dbReference type="InterPro" id="IPR052340">
    <property type="entry name" value="RNase_Y/CdgJ"/>
</dbReference>
<evidence type="ECO:0000259" key="2">
    <source>
        <dbReference type="PROSITE" id="PS51833"/>
    </source>
</evidence>
<dbReference type="PANTHER" id="PTHR33525:SF4">
    <property type="entry name" value="CYCLIC DI-GMP PHOSPHODIESTERASE CDGJ"/>
    <property type="match status" value="1"/>
</dbReference>
<keyword evidence="5" id="KW-1185">Reference proteome</keyword>
<evidence type="ECO:0000259" key="1">
    <source>
        <dbReference type="PROSITE" id="PS50883"/>
    </source>
</evidence>
<dbReference type="SMART" id="SM00052">
    <property type="entry name" value="EAL"/>
    <property type="match status" value="1"/>
</dbReference>
<dbReference type="EMBL" id="FLRA01000023">
    <property type="protein sequence ID" value="SBT18774.1"/>
    <property type="molecule type" value="Genomic_DNA"/>
</dbReference>
<gene>
    <name evidence="3" type="ORF">MGA5115_02924</name>
    <name evidence="4" type="ORF">MGA5116_02328</name>
</gene>
<name>A0A1C3JU79_9GAMM</name>
<evidence type="ECO:0000313" key="5">
    <source>
        <dbReference type="Proteomes" id="UP000092840"/>
    </source>
</evidence>
<evidence type="ECO:0000313" key="3">
    <source>
        <dbReference type="EMBL" id="SBT18774.1"/>
    </source>
</evidence>
<dbReference type="Proteomes" id="UP000092840">
    <property type="component" value="Unassembled WGS sequence"/>
</dbReference>
<dbReference type="PROSITE" id="PS50883">
    <property type="entry name" value="EAL"/>
    <property type="match status" value="1"/>
</dbReference>
<dbReference type="InterPro" id="IPR014408">
    <property type="entry name" value="dGMP_Pdiesterase_EAL/HD-GYP"/>
</dbReference>
<dbReference type="OrthoDB" id="9804751at2"/>
<dbReference type="InterPro" id="IPR035919">
    <property type="entry name" value="EAL_sf"/>
</dbReference>
<dbReference type="PROSITE" id="PS51833">
    <property type="entry name" value="HDOD"/>
    <property type="match status" value="1"/>
</dbReference>
<dbReference type="PIRSF" id="PIRSF003180">
    <property type="entry name" value="DiGMPpdiest_YuxH"/>
    <property type="match status" value="1"/>
</dbReference>
<evidence type="ECO:0000313" key="6">
    <source>
        <dbReference type="Proteomes" id="UP000092871"/>
    </source>
</evidence>
<dbReference type="PANTHER" id="PTHR33525">
    <property type="match status" value="1"/>
</dbReference>
<dbReference type="InterPro" id="IPR013976">
    <property type="entry name" value="HDOD"/>
</dbReference>
<dbReference type="Pfam" id="PF08668">
    <property type="entry name" value="HDOD"/>
    <property type="match status" value="1"/>
</dbReference>
<dbReference type="Proteomes" id="UP000092871">
    <property type="component" value="Unassembled WGS sequence"/>
</dbReference>
<feature type="domain" description="EAL" evidence="1">
    <location>
        <begin position="1"/>
        <end position="207"/>
    </location>
</feature>
<accession>A0A1C3JU79</accession>
<dbReference type="SUPFAM" id="SSF141868">
    <property type="entry name" value="EAL domain-like"/>
    <property type="match status" value="1"/>
</dbReference>
<dbReference type="RefSeq" id="WP_067037826.1">
    <property type="nucleotide sequence ID" value="NZ_FLRA01000023.1"/>
</dbReference>